<accession>A0A6P6S959</accession>
<evidence type="ECO:0000256" key="2">
    <source>
        <dbReference type="ARBA" id="ARBA00022771"/>
    </source>
</evidence>
<dbReference type="GO" id="GO:0003677">
    <property type="term" value="F:DNA binding"/>
    <property type="evidence" value="ECO:0007669"/>
    <property type="project" value="UniProtKB-KW"/>
</dbReference>
<reference evidence="9" key="2">
    <citation type="submission" date="2025-08" db="UniProtKB">
        <authorList>
            <consortium name="RefSeq"/>
        </authorList>
    </citation>
    <scope>IDENTIFICATION</scope>
    <source>
        <tissue evidence="9">Leaves</tissue>
    </source>
</reference>
<keyword evidence="1 5" id="KW-0479">Metal-binding</keyword>
<dbReference type="RefSeq" id="XP_027062401.2">
    <property type="nucleotide sequence ID" value="XM_027206600.2"/>
</dbReference>
<evidence type="ECO:0000256" key="6">
    <source>
        <dbReference type="SAM" id="MobiDB-lite"/>
    </source>
</evidence>
<feature type="domain" description="C3H1-type" evidence="7">
    <location>
        <begin position="319"/>
        <end position="347"/>
    </location>
</feature>
<keyword evidence="2 5" id="KW-0863">Zinc-finger</keyword>
<proteinExistence type="predicted"/>
<dbReference type="GO" id="GO:0008270">
    <property type="term" value="F:zinc ion binding"/>
    <property type="evidence" value="ECO:0007669"/>
    <property type="project" value="UniProtKB-KW"/>
</dbReference>
<feature type="zinc finger region" description="C3H1-type" evidence="5">
    <location>
        <begin position="273"/>
        <end position="301"/>
    </location>
</feature>
<feature type="domain" description="C3H1-type" evidence="7">
    <location>
        <begin position="96"/>
        <end position="124"/>
    </location>
</feature>
<evidence type="ECO:0000313" key="8">
    <source>
        <dbReference type="Proteomes" id="UP001652660"/>
    </source>
</evidence>
<feature type="region of interest" description="Disordered" evidence="6">
    <location>
        <begin position="369"/>
        <end position="428"/>
    </location>
</feature>
<dbReference type="Proteomes" id="UP001652660">
    <property type="component" value="Chromosome 5e"/>
</dbReference>
<evidence type="ECO:0000256" key="4">
    <source>
        <dbReference type="ARBA" id="ARBA00023125"/>
    </source>
</evidence>
<feature type="compositionally biased region" description="Low complexity" evidence="6">
    <location>
        <begin position="369"/>
        <end position="382"/>
    </location>
</feature>
<dbReference type="OrthoDB" id="411372at2759"/>
<evidence type="ECO:0000259" key="7">
    <source>
        <dbReference type="PROSITE" id="PS50103"/>
    </source>
</evidence>
<name>A0A6P6S959_COFAR</name>
<keyword evidence="4" id="KW-0238">DNA-binding</keyword>
<feature type="domain" description="C3H1-type" evidence="7">
    <location>
        <begin position="54"/>
        <end position="82"/>
    </location>
</feature>
<organism evidence="8 9">
    <name type="scientific">Coffea arabica</name>
    <name type="common">Arabian coffee</name>
    <dbReference type="NCBI Taxonomy" id="13443"/>
    <lineage>
        <taxon>Eukaryota</taxon>
        <taxon>Viridiplantae</taxon>
        <taxon>Streptophyta</taxon>
        <taxon>Embryophyta</taxon>
        <taxon>Tracheophyta</taxon>
        <taxon>Spermatophyta</taxon>
        <taxon>Magnoliopsida</taxon>
        <taxon>eudicotyledons</taxon>
        <taxon>Gunneridae</taxon>
        <taxon>Pentapetalae</taxon>
        <taxon>asterids</taxon>
        <taxon>lamiids</taxon>
        <taxon>Gentianales</taxon>
        <taxon>Rubiaceae</taxon>
        <taxon>Ixoroideae</taxon>
        <taxon>Gardenieae complex</taxon>
        <taxon>Bertiereae - Coffeeae clade</taxon>
        <taxon>Coffeeae</taxon>
        <taxon>Coffea</taxon>
    </lineage>
</organism>
<dbReference type="SMART" id="SM00356">
    <property type="entry name" value="ZnF_C3H1"/>
    <property type="match status" value="5"/>
</dbReference>
<dbReference type="Gene3D" id="4.10.1000.10">
    <property type="entry name" value="Zinc finger, CCCH-type"/>
    <property type="match status" value="1"/>
</dbReference>
<gene>
    <name evidence="9" type="primary">LOC113688803</name>
</gene>
<feature type="zinc finger region" description="C3H1-type" evidence="5">
    <location>
        <begin position="96"/>
        <end position="124"/>
    </location>
</feature>
<dbReference type="Pfam" id="PF00642">
    <property type="entry name" value="zf-CCCH"/>
    <property type="match status" value="5"/>
</dbReference>
<evidence type="ECO:0000313" key="9">
    <source>
        <dbReference type="RefSeq" id="XP_027062401.2"/>
    </source>
</evidence>
<feature type="domain" description="C3H1-type" evidence="7">
    <location>
        <begin position="141"/>
        <end position="169"/>
    </location>
</feature>
<feature type="zinc finger region" description="C3H1-type" evidence="5">
    <location>
        <begin position="54"/>
        <end position="82"/>
    </location>
</feature>
<dbReference type="PROSITE" id="PS50103">
    <property type="entry name" value="ZF_C3H1"/>
    <property type="match status" value="5"/>
</dbReference>
<evidence type="ECO:0000256" key="1">
    <source>
        <dbReference type="ARBA" id="ARBA00022723"/>
    </source>
</evidence>
<dbReference type="PANTHER" id="PTHR12506:SF50">
    <property type="entry name" value="ZINC FINGER CCCH DOMAIN-CONTAINING PROTEIN 26"/>
    <property type="match status" value="1"/>
</dbReference>
<feature type="compositionally biased region" description="Polar residues" evidence="6">
    <location>
        <begin position="388"/>
        <end position="404"/>
    </location>
</feature>
<dbReference type="GO" id="GO:0003729">
    <property type="term" value="F:mRNA binding"/>
    <property type="evidence" value="ECO:0007669"/>
    <property type="project" value="UniProtKB-ARBA"/>
</dbReference>
<evidence type="ECO:0000256" key="3">
    <source>
        <dbReference type="ARBA" id="ARBA00022833"/>
    </source>
</evidence>
<keyword evidence="8" id="KW-1185">Reference proteome</keyword>
<dbReference type="AlphaFoldDB" id="A0A6P6S959"/>
<dbReference type="GeneID" id="113688803"/>
<dbReference type="PANTHER" id="PTHR12506">
    <property type="entry name" value="PROTEIN PHOSPHATASE RELATED"/>
    <property type="match status" value="1"/>
</dbReference>
<keyword evidence="3 5" id="KW-0862">Zinc</keyword>
<dbReference type="Gene3D" id="3.30.1370.210">
    <property type="match status" value="1"/>
</dbReference>
<dbReference type="SUPFAM" id="SSF90229">
    <property type="entry name" value="CCCH zinc finger"/>
    <property type="match status" value="5"/>
</dbReference>
<feature type="zinc finger region" description="C3H1-type" evidence="5">
    <location>
        <begin position="319"/>
        <end position="347"/>
    </location>
</feature>
<dbReference type="InterPro" id="IPR000571">
    <property type="entry name" value="Znf_CCCH"/>
</dbReference>
<reference evidence="8" key="1">
    <citation type="journal article" date="2025" name="Foods">
        <title>Unveiling the Microbial Signatures of Arabica Coffee Cherries: Insights into Ripeness Specific Diversity, Functional Traits, and Implications for Quality and Safety.</title>
        <authorList>
            <consortium name="RefSeq"/>
            <person name="Tenea G.N."/>
            <person name="Cifuentes V."/>
            <person name="Reyes P."/>
            <person name="Cevallos-Vallejos M."/>
        </authorList>
    </citation>
    <scope>NUCLEOTIDE SEQUENCE [LARGE SCALE GENOMIC DNA]</scope>
</reference>
<feature type="zinc finger region" description="C3H1-type" evidence="5">
    <location>
        <begin position="141"/>
        <end position="169"/>
    </location>
</feature>
<sequence length="428" mass="46792">MMKNIEVQHNGGVSKSSNLFAGKERVDEALGVLKIEDNGDDTGGAYGAVCFPDRPGEPDCIYYLRTGKCGYGSRCRFNHPSYSSQGHQNSGVLPEREGKPECRHYIRTGICKFGSACRYHHPQDRHNSDPLLLNIWGFPMRKDEKPCPYYMRTSTCKFGVMCKFDHPQPVSAANGLHVTGSTAYGSTTLAFMTSSSIPYVGGVSDLSIPKTNSIINPSVQGSQSYMPLYLSPFQCWSTYMGTMGGSSILDDLADQTFGGQIPLLSSSSHQPDRPDQPECHDFVNTGSCKYGADCKYYHPRNKVAPTTSNLLGPLGLPLRPGQAVCSYYAMHGLCRYGPTCKYDHPLAGYVGVPSLVFNTSVVPYQWNSPTVPSTETSPSMSSKLPDLSRSSEVTMQKGQNSNTEKLLHIGAPPSTSQRPLEVQQDESD</sequence>
<dbReference type="InterPro" id="IPR036855">
    <property type="entry name" value="Znf_CCCH_sf"/>
</dbReference>
<evidence type="ECO:0000256" key="5">
    <source>
        <dbReference type="PROSITE-ProRule" id="PRU00723"/>
    </source>
</evidence>
<feature type="domain" description="C3H1-type" evidence="7">
    <location>
        <begin position="273"/>
        <end position="301"/>
    </location>
</feature>
<protein>
    <submittedName>
        <fullName evidence="9">Zinc finger CCCH domain-containing protein 3 isoform X1</fullName>
    </submittedName>
</protein>
<dbReference type="Gene3D" id="2.30.30.1190">
    <property type="match status" value="1"/>
</dbReference>
<dbReference type="InterPro" id="IPR050974">
    <property type="entry name" value="Plant_ZF_CCCH"/>
</dbReference>